<dbReference type="Proteomes" id="UP000823896">
    <property type="component" value="Unassembled WGS sequence"/>
</dbReference>
<dbReference type="Pfam" id="PF03993">
    <property type="entry name" value="DUF349"/>
    <property type="match status" value="4"/>
</dbReference>
<proteinExistence type="predicted"/>
<dbReference type="InterPro" id="IPR007139">
    <property type="entry name" value="DUF349"/>
</dbReference>
<protein>
    <submittedName>
        <fullName evidence="2">DUF349 domain-containing protein</fullName>
    </submittedName>
</protein>
<evidence type="ECO:0000313" key="3">
    <source>
        <dbReference type="Proteomes" id="UP000823896"/>
    </source>
</evidence>
<gene>
    <name evidence="2" type="ORF">H9702_03380</name>
</gene>
<keyword evidence="1" id="KW-0175">Coiled coil</keyword>
<dbReference type="EMBL" id="DWWM01000021">
    <property type="protein sequence ID" value="HJC36156.1"/>
    <property type="molecule type" value="Genomic_DNA"/>
</dbReference>
<organism evidence="2 3">
    <name type="scientific">Candidatus Merdibacter merdavium</name>
    <dbReference type="NCBI Taxonomy" id="2838692"/>
    <lineage>
        <taxon>Bacteria</taxon>
        <taxon>Bacillati</taxon>
        <taxon>Bacillota</taxon>
        <taxon>Erysipelotrichia</taxon>
        <taxon>Erysipelotrichales</taxon>
        <taxon>Erysipelotrichaceae</taxon>
        <taxon>Merdibacter</taxon>
    </lineage>
</organism>
<evidence type="ECO:0000313" key="2">
    <source>
        <dbReference type="EMBL" id="HJC36156.1"/>
    </source>
</evidence>
<feature type="coiled-coil region" evidence="1">
    <location>
        <begin position="73"/>
        <end position="104"/>
    </location>
</feature>
<reference evidence="2" key="1">
    <citation type="journal article" date="2021" name="PeerJ">
        <title>Extensive microbial diversity within the chicken gut microbiome revealed by metagenomics and culture.</title>
        <authorList>
            <person name="Gilroy R."/>
            <person name="Ravi A."/>
            <person name="Getino M."/>
            <person name="Pursley I."/>
            <person name="Horton D.L."/>
            <person name="Alikhan N.F."/>
            <person name="Baker D."/>
            <person name="Gharbi K."/>
            <person name="Hall N."/>
            <person name="Watson M."/>
            <person name="Adriaenssens E.M."/>
            <person name="Foster-Nyarko E."/>
            <person name="Jarju S."/>
            <person name="Secka A."/>
            <person name="Antonio M."/>
            <person name="Oren A."/>
            <person name="Chaudhuri R.R."/>
            <person name="La Ragione R."/>
            <person name="Hildebrand F."/>
            <person name="Pallen M.J."/>
        </authorList>
    </citation>
    <scope>NUCLEOTIDE SEQUENCE</scope>
    <source>
        <strain evidence="2">CHK187-11901</strain>
    </source>
</reference>
<evidence type="ECO:0000256" key="1">
    <source>
        <dbReference type="SAM" id="Coils"/>
    </source>
</evidence>
<feature type="coiled-coil region" evidence="1">
    <location>
        <begin position="313"/>
        <end position="381"/>
    </location>
</feature>
<reference evidence="2" key="2">
    <citation type="submission" date="2021-04" db="EMBL/GenBank/DDBJ databases">
        <authorList>
            <person name="Gilroy R."/>
        </authorList>
    </citation>
    <scope>NUCLEOTIDE SEQUENCE</scope>
    <source>
        <strain evidence="2">CHK187-11901</strain>
    </source>
</reference>
<dbReference type="AlphaFoldDB" id="A0A9D2NPC0"/>
<name>A0A9D2NPC0_9FIRM</name>
<accession>A0A9D2NPC0</accession>
<sequence>MYNDNDEMFEVSDFDEDIHRREALIEEAKSIPVSSDWNEVMHQVSDLRRRWRRIQFWDSAYEETLAQEFDSIIDKFYAKRRELYQNAQNLKQELIKRAKELSASEEWNKTTEEMNDLMLQWKTAGTAGKETDDALWEEFRNARQTFFDRRRDHWKNLREKFDNARKVKQDLIQQAAALEDSQEWQKTSERFRSLMDQWKAAGSAGREHEDQLWSQFNASRQKFYEARNRHYDELHEEQAKHYAVKKELTAQARAIADAKEYTRENTAKMKQFGVDWKQAGSCGREKEDQIWKEFRAAMDDYFNGLKEWNEERHQQWRQRMSDVRARKQELIQNQKRQIRRMQDEMVGLLGQRAIDEMQEQIEDKEAFIAQLEAELADIDNSLAEEN</sequence>
<comment type="caution">
    <text evidence="2">The sequence shown here is derived from an EMBL/GenBank/DDBJ whole genome shotgun (WGS) entry which is preliminary data.</text>
</comment>